<evidence type="ECO:0000313" key="2">
    <source>
        <dbReference type="EMBL" id="MFD1049683.1"/>
    </source>
</evidence>
<keyword evidence="1" id="KW-1133">Transmembrane helix</keyword>
<feature type="transmembrane region" description="Helical" evidence="1">
    <location>
        <begin position="57"/>
        <end position="77"/>
    </location>
</feature>
<keyword evidence="3" id="KW-1185">Reference proteome</keyword>
<dbReference type="Pfam" id="PF11222">
    <property type="entry name" value="DUF3017"/>
    <property type="match status" value="1"/>
</dbReference>
<organism evidence="2 3">
    <name type="scientific">Kibdelosporangium lantanae</name>
    <dbReference type="NCBI Taxonomy" id="1497396"/>
    <lineage>
        <taxon>Bacteria</taxon>
        <taxon>Bacillati</taxon>
        <taxon>Actinomycetota</taxon>
        <taxon>Actinomycetes</taxon>
        <taxon>Pseudonocardiales</taxon>
        <taxon>Pseudonocardiaceae</taxon>
        <taxon>Kibdelosporangium</taxon>
    </lineage>
</organism>
<comment type="caution">
    <text evidence="2">The sequence shown here is derived from an EMBL/GenBank/DDBJ whole genome shotgun (WGS) entry which is preliminary data.</text>
</comment>
<reference evidence="3" key="1">
    <citation type="journal article" date="2019" name="Int. J. Syst. Evol. Microbiol.">
        <title>The Global Catalogue of Microorganisms (GCM) 10K type strain sequencing project: providing services to taxonomists for standard genome sequencing and annotation.</title>
        <authorList>
            <consortium name="The Broad Institute Genomics Platform"/>
            <consortium name="The Broad Institute Genome Sequencing Center for Infectious Disease"/>
            <person name="Wu L."/>
            <person name="Ma J."/>
        </authorList>
    </citation>
    <scope>NUCLEOTIDE SEQUENCE [LARGE SCALE GENOMIC DNA]</scope>
    <source>
        <strain evidence="3">JCM 31486</strain>
    </source>
</reference>
<proteinExistence type="predicted"/>
<evidence type="ECO:0000256" key="1">
    <source>
        <dbReference type="SAM" id="Phobius"/>
    </source>
</evidence>
<evidence type="ECO:0000313" key="3">
    <source>
        <dbReference type="Proteomes" id="UP001597045"/>
    </source>
</evidence>
<name>A0ABW3MGE6_9PSEU</name>
<gene>
    <name evidence="2" type="ORF">ACFQ1S_31230</name>
</gene>
<dbReference type="EMBL" id="JBHTIS010002334">
    <property type="protein sequence ID" value="MFD1049683.1"/>
    <property type="molecule type" value="Genomic_DNA"/>
</dbReference>
<protein>
    <submittedName>
        <fullName evidence="2">DUF3017 domain-containing protein</fullName>
    </submittedName>
</protein>
<sequence>MLVVVIGLVRISMYHWREGTTEIGLALLLAAFLRAVLPDGKAGLLAVRKKRKMDVLLYSAFGLLMIFISLSIIGGPLSSTG</sequence>
<keyword evidence="1" id="KW-0472">Membrane</keyword>
<dbReference type="Proteomes" id="UP001597045">
    <property type="component" value="Unassembled WGS sequence"/>
</dbReference>
<keyword evidence="1" id="KW-0812">Transmembrane</keyword>
<accession>A0ABW3MGE6</accession>
<dbReference type="InterPro" id="IPR021385">
    <property type="entry name" value="DUF3017"/>
</dbReference>